<protein>
    <recommendedName>
        <fullName evidence="3">CHAT domain-containing protein</fullName>
    </recommendedName>
</protein>
<evidence type="ECO:0008006" key="3">
    <source>
        <dbReference type="Google" id="ProtNLM"/>
    </source>
</evidence>
<keyword evidence="2" id="KW-1185">Reference proteome</keyword>
<accession>A0ABN2UAV2</accession>
<evidence type="ECO:0000313" key="2">
    <source>
        <dbReference type="Proteomes" id="UP001500751"/>
    </source>
</evidence>
<gene>
    <name evidence="1" type="ORF">GCM10009839_34720</name>
</gene>
<proteinExistence type="predicted"/>
<dbReference type="EMBL" id="BAAAQN010000018">
    <property type="protein sequence ID" value="GAA2031778.1"/>
    <property type="molecule type" value="Genomic_DNA"/>
</dbReference>
<sequence length="197" mass="21293">MILCVCRDDLRGTWEVGRQSFQAHPDVFRHVHLVFASEIPMLGATEDLHVLAHGATDGDDGEPLLGDAHDALYLNASTFWTNVGPIFPPGYRAGVYISACESADPGPGTDFGFATALAARLRAERGGECRVYGHKGSVGGTVPLPDDDLWIEAEKAGSARFGFARNARVGNGGARPRSAKRFGATRFLRINFVHERK</sequence>
<name>A0ABN2UAV2_9ACTN</name>
<evidence type="ECO:0000313" key="1">
    <source>
        <dbReference type="EMBL" id="GAA2031778.1"/>
    </source>
</evidence>
<organism evidence="1 2">
    <name type="scientific">Catenulispora yoronensis</name>
    <dbReference type="NCBI Taxonomy" id="450799"/>
    <lineage>
        <taxon>Bacteria</taxon>
        <taxon>Bacillati</taxon>
        <taxon>Actinomycetota</taxon>
        <taxon>Actinomycetes</taxon>
        <taxon>Catenulisporales</taxon>
        <taxon>Catenulisporaceae</taxon>
        <taxon>Catenulispora</taxon>
    </lineage>
</organism>
<dbReference type="Proteomes" id="UP001500751">
    <property type="component" value="Unassembled WGS sequence"/>
</dbReference>
<comment type="caution">
    <text evidence="1">The sequence shown here is derived from an EMBL/GenBank/DDBJ whole genome shotgun (WGS) entry which is preliminary data.</text>
</comment>
<reference evidence="1 2" key="1">
    <citation type="journal article" date="2019" name="Int. J. Syst. Evol. Microbiol.">
        <title>The Global Catalogue of Microorganisms (GCM) 10K type strain sequencing project: providing services to taxonomists for standard genome sequencing and annotation.</title>
        <authorList>
            <consortium name="The Broad Institute Genomics Platform"/>
            <consortium name="The Broad Institute Genome Sequencing Center for Infectious Disease"/>
            <person name="Wu L."/>
            <person name="Ma J."/>
        </authorList>
    </citation>
    <scope>NUCLEOTIDE SEQUENCE [LARGE SCALE GENOMIC DNA]</scope>
    <source>
        <strain evidence="1 2">JCM 16014</strain>
    </source>
</reference>